<evidence type="ECO:0000313" key="3">
    <source>
        <dbReference type="EMBL" id="RBP36072.1"/>
    </source>
</evidence>
<gene>
    <name evidence="3" type="ORF">DES53_11820</name>
</gene>
<feature type="transmembrane region" description="Helical" evidence="1">
    <location>
        <begin position="236"/>
        <end position="254"/>
    </location>
</feature>
<protein>
    <submittedName>
        <fullName evidence="3">Uncharacterized protein DUF4401</fullName>
    </submittedName>
</protein>
<evidence type="ECO:0000259" key="2">
    <source>
        <dbReference type="Pfam" id="PF14351"/>
    </source>
</evidence>
<dbReference type="AlphaFoldDB" id="A0A366H2E8"/>
<feature type="transmembrane region" description="Helical" evidence="1">
    <location>
        <begin position="122"/>
        <end position="142"/>
    </location>
</feature>
<organism evidence="3 4">
    <name type="scientific">Roseimicrobium gellanilyticum</name>
    <dbReference type="NCBI Taxonomy" id="748857"/>
    <lineage>
        <taxon>Bacteria</taxon>
        <taxon>Pseudomonadati</taxon>
        <taxon>Verrucomicrobiota</taxon>
        <taxon>Verrucomicrobiia</taxon>
        <taxon>Verrucomicrobiales</taxon>
        <taxon>Verrucomicrobiaceae</taxon>
        <taxon>Roseimicrobium</taxon>
    </lineage>
</organism>
<keyword evidence="1" id="KW-1133">Transmembrane helix</keyword>
<keyword evidence="1" id="KW-0812">Transmembrane</keyword>
<feature type="transmembrane region" description="Helical" evidence="1">
    <location>
        <begin position="162"/>
        <end position="181"/>
    </location>
</feature>
<dbReference type="OrthoDB" id="8527955at2"/>
<feature type="transmembrane region" description="Helical" evidence="1">
    <location>
        <begin position="303"/>
        <end position="321"/>
    </location>
</feature>
<dbReference type="Pfam" id="PF14351">
    <property type="entry name" value="DUF4401"/>
    <property type="match status" value="1"/>
</dbReference>
<dbReference type="InterPro" id="IPR025513">
    <property type="entry name" value="DUF4401"/>
</dbReference>
<dbReference type="RefSeq" id="WP_113962021.1">
    <property type="nucleotide sequence ID" value="NZ_QNRR01000018.1"/>
</dbReference>
<feature type="domain" description="DUF4401" evidence="2">
    <location>
        <begin position="32"/>
        <end position="350"/>
    </location>
</feature>
<proteinExistence type="predicted"/>
<keyword evidence="1" id="KW-0472">Membrane</keyword>
<keyword evidence="4" id="KW-1185">Reference proteome</keyword>
<feature type="transmembrane region" description="Helical" evidence="1">
    <location>
        <begin position="91"/>
        <end position="110"/>
    </location>
</feature>
<accession>A0A366H2E8</accession>
<evidence type="ECO:0000256" key="1">
    <source>
        <dbReference type="SAM" id="Phobius"/>
    </source>
</evidence>
<evidence type="ECO:0000313" key="4">
    <source>
        <dbReference type="Proteomes" id="UP000253426"/>
    </source>
</evidence>
<feature type="transmembrane region" description="Helical" evidence="1">
    <location>
        <begin position="333"/>
        <end position="352"/>
    </location>
</feature>
<comment type="caution">
    <text evidence="3">The sequence shown here is derived from an EMBL/GenBank/DDBJ whole genome shotgun (WGS) entry which is preliminary data.</text>
</comment>
<dbReference type="EMBL" id="QNRR01000018">
    <property type="protein sequence ID" value="RBP36072.1"/>
    <property type="molecule type" value="Genomic_DNA"/>
</dbReference>
<sequence length="363" mass="39694">MKTMTKNELWSQLQHSALVQGAMPEQHEKHSPWFVRAMLGVAGWIGALFLVGFVVTGMAMGIKEVGVYWFIGLLACGGAAVLFHLNRRGDFVSQFGLAVAIAGQILMVAGMSQWWEDSSFTAALSVVFVQQSLLFFFLPNYLHRVWAAGTATLALAFVMGRADLYALVLPLLTAALAVAWLHEFERPRQGDMIRACGYGITCTALLMSYMNPGDWLDWRTHSSVPTDLAILQVRRYMGQGLIIMVIIGAAILLLRREMVALTSGKGKAALALAIVLALASTQAPGLAPASLMLLLGFANGNRVLTGLGVVALLSYLSYYYYALHATLLEKSVLMMLTGIALLSLRFVSLRWWPTLKKEEPTHA</sequence>
<reference evidence="3 4" key="1">
    <citation type="submission" date="2018-06" db="EMBL/GenBank/DDBJ databases">
        <title>Genomic Encyclopedia of Type Strains, Phase IV (KMG-IV): sequencing the most valuable type-strain genomes for metagenomic binning, comparative biology and taxonomic classification.</title>
        <authorList>
            <person name="Goeker M."/>
        </authorList>
    </citation>
    <scope>NUCLEOTIDE SEQUENCE [LARGE SCALE GENOMIC DNA]</scope>
    <source>
        <strain evidence="3 4">DSM 25532</strain>
    </source>
</reference>
<dbReference type="Proteomes" id="UP000253426">
    <property type="component" value="Unassembled WGS sequence"/>
</dbReference>
<feature type="transmembrane region" description="Helical" evidence="1">
    <location>
        <begin position="266"/>
        <end position="283"/>
    </location>
</feature>
<feature type="transmembrane region" description="Helical" evidence="1">
    <location>
        <begin position="33"/>
        <end position="55"/>
    </location>
</feature>
<feature type="transmembrane region" description="Helical" evidence="1">
    <location>
        <begin position="67"/>
        <end position="85"/>
    </location>
</feature>
<name>A0A366H2E8_9BACT</name>